<dbReference type="CDD" id="cd00609">
    <property type="entry name" value="AAT_like"/>
    <property type="match status" value="1"/>
</dbReference>
<evidence type="ECO:0000313" key="4">
    <source>
        <dbReference type="Proteomes" id="UP000824101"/>
    </source>
</evidence>
<dbReference type="GO" id="GO:0030170">
    <property type="term" value="F:pyridoxal phosphate binding"/>
    <property type="evidence" value="ECO:0007669"/>
    <property type="project" value="InterPro"/>
</dbReference>
<dbReference type="Proteomes" id="UP000824101">
    <property type="component" value="Unassembled WGS sequence"/>
</dbReference>
<evidence type="ECO:0000313" key="3">
    <source>
        <dbReference type="EMBL" id="HIZ79915.1"/>
    </source>
</evidence>
<reference evidence="3" key="1">
    <citation type="journal article" date="2021" name="PeerJ">
        <title>Extensive microbial diversity within the chicken gut microbiome revealed by metagenomics and culture.</title>
        <authorList>
            <person name="Gilroy R."/>
            <person name="Ravi A."/>
            <person name="Getino M."/>
            <person name="Pursley I."/>
            <person name="Horton D.L."/>
            <person name="Alikhan N.F."/>
            <person name="Baker D."/>
            <person name="Gharbi K."/>
            <person name="Hall N."/>
            <person name="Watson M."/>
            <person name="Adriaenssens E.M."/>
            <person name="Foster-Nyarko E."/>
            <person name="Jarju S."/>
            <person name="Secka A."/>
            <person name="Antonio M."/>
            <person name="Oren A."/>
            <person name="Chaudhuri R.R."/>
            <person name="La Ragione R."/>
            <person name="Hildebrand F."/>
            <person name="Pallen M.J."/>
        </authorList>
    </citation>
    <scope>NUCLEOTIDE SEQUENCE</scope>
    <source>
        <strain evidence="3">ChiBcec1-1093</strain>
    </source>
</reference>
<dbReference type="EMBL" id="DXBC01000143">
    <property type="protein sequence ID" value="HIZ79915.1"/>
    <property type="molecule type" value="Genomic_DNA"/>
</dbReference>
<evidence type="ECO:0000259" key="2">
    <source>
        <dbReference type="Pfam" id="PF00155"/>
    </source>
</evidence>
<reference evidence="3" key="2">
    <citation type="submission" date="2021-04" db="EMBL/GenBank/DDBJ databases">
        <authorList>
            <person name="Gilroy R."/>
        </authorList>
    </citation>
    <scope>NUCLEOTIDE SEQUENCE</scope>
    <source>
        <strain evidence="3">ChiBcec1-1093</strain>
    </source>
</reference>
<evidence type="ECO:0000256" key="1">
    <source>
        <dbReference type="RuleBase" id="RU000481"/>
    </source>
</evidence>
<comment type="similarity">
    <text evidence="1">Belongs to the class-I pyridoxal-phosphate-dependent aminotransferase family.</text>
</comment>
<dbReference type="PANTHER" id="PTHR43510:SF1">
    <property type="entry name" value="AMINOTRANSFERASE FUNCTION, HYPOTHETICAL (EUROFUNG)"/>
    <property type="match status" value="1"/>
</dbReference>
<feature type="domain" description="Aminotransferase class I/classII large" evidence="2">
    <location>
        <begin position="53"/>
        <end position="368"/>
    </location>
</feature>
<accession>A0A9D2GJA8</accession>
<dbReference type="Gene3D" id="3.90.1150.10">
    <property type="entry name" value="Aspartate Aminotransferase, domain 1"/>
    <property type="match status" value="1"/>
</dbReference>
<dbReference type="PROSITE" id="PS00105">
    <property type="entry name" value="AA_TRANSFER_CLASS_1"/>
    <property type="match status" value="1"/>
</dbReference>
<organism evidence="3 4">
    <name type="scientific">Candidatus Lachnoclostridium stercorigallinarum</name>
    <dbReference type="NCBI Taxonomy" id="2838634"/>
    <lineage>
        <taxon>Bacteria</taxon>
        <taxon>Bacillati</taxon>
        <taxon>Bacillota</taxon>
        <taxon>Clostridia</taxon>
        <taxon>Lachnospirales</taxon>
        <taxon>Lachnospiraceae</taxon>
    </lineage>
</organism>
<dbReference type="InterPro" id="IPR004838">
    <property type="entry name" value="NHTrfase_class1_PyrdxlP-BS"/>
</dbReference>
<dbReference type="AlphaFoldDB" id="A0A9D2GJA8"/>
<comment type="cofactor">
    <cofactor evidence="1">
        <name>pyridoxal 5'-phosphate</name>
        <dbReference type="ChEBI" id="CHEBI:597326"/>
    </cofactor>
</comment>
<dbReference type="NCBIfam" id="NF005593">
    <property type="entry name" value="PRK07324.1"/>
    <property type="match status" value="1"/>
</dbReference>
<gene>
    <name evidence="3" type="ORF">IAA17_09035</name>
</gene>
<sequence>MKIEAFQVEEWMNAYETKATANIAETCVDSVSLQELFELADTDGQKFFEEFSKRRLTYGDIEGRPDLLEGICGLYRTVKPEHVVTCHGAAGANHLTISAIVEPGDHVVSVMPTYQQLYSIPESLGARVDILKLRRENGFLPDLDELRRLAVPGTKLICVNNPNNPTGALMSGEMMRKIVEIADRAGAYLLCDEVYRHLTQDEGYVDSAADLYEKGISVSSMSKVFSLAGLRLGWIACRDPKLRKLLLSHRDYSLISCGVFDEAVAAIALRNRERLLARSRDIIRTNLEILDRWVKEEPMVSYVKPQAGTTALLYFDRSLCPDCAEFCRRLLEEEGALLTPGSCFGEEFCARIGYACDREELKRGLDALSRFMERLAGRQMQSRLL</sequence>
<dbReference type="Pfam" id="PF00155">
    <property type="entry name" value="Aminotran_1_2"/>
    <property type="match status" value="1"/>
</dbReference>
<comment type="caution">
    <text evidence="3">The sequence shown here is derived from an EMBL/GenBank/DDBJ whole genome shotgun (WGS) entry which is preliminary data.</text>
</comment>
<keyword evidence="1" id="KW-0808">Transferase</keyword>
<name>A0A9D2GJA8_9FIRM</name>
<protein>
    <recommendedName>
        <fullName evidence="1">Aminotransferase</fullName>
        <ecNumber evidence="1">2.6.1.-</ecNumber>
    </recommendedName>
</protein>
<dbReference type="PANTHER" id="PTHR43510">
    <property type="entry name" value="AMINOTRANSFERASE FUNCTION, HYPOTHETICAL (EUROFUNG)"/>
    <property type="match status" value="1"/>
</dbReference>
<dbReference type="Gene3D" id="3.40.640.10">
    <property type="entry name" value="Type I PLP-dependent aspartate aminotransferase-like (Major domain)"/>
    <property type="match status" value="1"/>
</dbReference>
<dbReference type="InterPro" id="IPR015424">
    <property type="entry name" value="PyrdxlP-dep_Trfase"/>
</dbReference>
<dbReference type="InterPro" id="IPR015421">
    <property type="entry name" value="PyrdxlP-dep_Trfase_major"/>
</dbReference>
<dbReference type="InterPro" id="IPR004839">
    <property type="entry name" value="Aminotransferase_I/II_large"/>
</dbReference>
<dbReference type="SUPFAM" id="SSF53383">
    <property type="entry name" value="PLP-dependent transferases"/>
    <property type="match status" value="1"/>
</dbReference>
<dbReference type="GO" id="GO:0008483">
    <property type="term" value="F:transaminase activity"/>
    <property type="evidence" value="ECO:0007669"/>
    <property type="project" value="UniProtKB-KW"/>
</dbReference>
<proteinExistence type="inferred from homology"/>
<keyword evidence="1 3" id="KW-0032">Aminotransferase</keyword>
<dbReference type="InterPro" id="IPR015422">
    <property type="entry name" value="PyrdxlP-dep_Trfase_small"/>
</dbReference>
<dbReference type="EC" id="2.6.1.-" evidence="1"/>